<dbReference type="Proteomes" id="UP000325440">
    <property type="component" value="Unassembled WGS sequence"/>
</dbReference>
<protein>
    <recommendedName>
        <fullName evidence="3">Eukaryotic porin/Tom40</fullName>
    </recommendedName>
</protein>
<organism evidence="1 2">
    <name type="scientific">Cinara cedri</name>
    <dbReference type="NCBI Taxonomy" id="506608"/>
    <lineage>
        <taxon>Eukaryota</taxon>
        <taxon>Metazoa</taxon>
        <taxon>Ecdysozoa</taxon>
        <taxon>Arthropoda</taxon>
        <taxon>Hexapoda</taxon>
        <taxon>Insecta</taxon>
        <taxon>Pterygota</taxon>
        <taxon>Neoptera</taxon>
        <taxon>Paraneoptera</taxon>
        <taxon>Hemiptera</taxon>
        <taxon>Sternorrhyncha</taxon>
        <taxon>Aphidomorpha</taxon>
        <taxon>Aphidoidea</taxon>
        <taxon>Aphididae</taxon>
        <taxon>Lachninae</taxon>
        <taxon>Cinara</taxon>
    </lineage>
</organism>
<name>A0A5E4NDW2_9HEMI</name>
<evidence type="ECO:0000313" key="1">
    <source>
        <dbReference type="EMBL" id="VVC41907.1"/>
    </source>
</evidence>
<evidence type="ECO:0000313" key="2">
    <source>
        <dbReference type="Proteomes" id="UP000325440"/>
    </source>
</evidence>
<accession>A0A5E4NDW2</accession>
<keyword evidence="2" id="KW-1185">Reference proteome</keyword>
<dbReference type="AlphaFoldDB" id="A0A5E4NDW2"/>
<reference evidence="1 2" key="1">
    <citation type="submission" date="2019-08" db="EMBL/GenBank/DDBJ databases">
        <authorList>
            <person name="Alioto T."/>
            <person name="Alioto T."/>
            <person name="Gomez Garrido J."/>
        </authorList>
    </citation>
    <scope>NUCLEOTIDE SEQUENCE [LARGE SCALE GENOMIC DNA]</scope>
</reference>
<proteinExistence type="predicted"/>
<gene>
    <name evidence="1" type="ORF">CINCED_3A014173</name>
</gene>
<dbReference type="EMBL" id="CABPRJ010001931">
    <property type="protein sequence ID" value="VVC41907.1"/>
    <property type="molecule type" value="Genomic_DNA"/>
</dbReference>
<sequence length="312" mass="34673">MTECLEVNPFTGVRVNVLARTETPTKSGWQANSFSKFKWQTNRPWVTVGWDGRLPEVCSVSTAADVNVVNGNYILETVGQAEGGCLDASFFSQFSKWKQLSAARIKVNYRQAGKSIYAGLGHKMVISCMDPKPEVALRQRVNAGVVQYMQTITCDLSAGVKLGLKHRYPILDVADPLAQLESGDSASSQTLVTKSMFRPALLAHYVTDKHQVSGQFKPLTKAVKLAYYYHHNDVLQTGITFKRQGPFRAMPVVRLSLRSLTDKSVLLTTVGTDGISGMLEKRLNDWIHVYGSFYFDRNDYGLGFGISMKVVE</sequence>
<evidence type="ECO:0008006" key="3">
    <source>
        <dbReference type="Google" id="ProtNLM"/>
    </source>
</evidence>